<dbReference type="InterPro" id="IPR035979">
    <property type="entry name" value="RBD_domain_sf"/>
</dbReference>
<sequence length="193" mass="21393">MNSLPLDIEPEHAIASSDDEVRTLFISGLPMDIKPRELYLLFRPYKGYVGSLLKSTTKQPVGFVMFDKRPNAEKALNSLNGVRFDPESPRTMRLEFARANTRSGKPRTTPSPTLFTPLSPAIGTSFFPRDPYELMGSSFFSSDPWNPVSFYATDLSSALTTPAPFFPHLSLLHAAQVKTCASEVQNAGAKKFE</sequence>
<accession>A0A8C4NJF6</accession>
<dbReference type="InterPro" id="IPR012677">
    <property type="entry name" value="Nucleotide-bd_a/b_plait_sf"/>
</dbReference>
<reference evidence="6" key="2">
    <citation type="submission" date="2025-09" db="UniProtKB">
        <authorList>
            <consortium name="Ensembl"/>
        </authorList>
    </citation>
    <scope>IDENTIFICATION</scope>
</reference>
<evidence type="ECO:0000256" key="1">
    <source>
        <dbReference type="ARBA" id="ARBA00004123"/>
    </source>
</evidence>
<evidence type="ECO:0000259" key="5">
    <source>
        <dbReference type="PROSITE" id="PS50102"/>
    </source>
</evidence>
<reference evidence="6" key="1">
    <citation type="submission" date="2025-08" db="UniProtKB">
        <authorList>
            <consortium name="Ensembl"/>
        </authorList>
    </citation>
    <scope>IDENTIFICATION</scope>
</reference>
<dbReference type="GO" id="GO:0003723">
    <property type="term" value="F:RNA binding"/>
    <property type="evidence" value="ECO:0007669"/>
    <property type="project" value="UniProtKB-UniRule"/>
</dbReference>
<name>A0A8C4NJF6_EPTBU</name>
<evidence type="ECO:0000313" key="6">
    <source>
        <dbReference type="Ensembl" id="ENSEBUP00000007665.1"/>
    </source>
</evidence>
<dbReference type="Ensembl" id="ENSEBUT00000008154.1">
    <property type="protein sequence ID" value="ENSEBUP00000007665.1"/>
    <property type="gene ID" value="ENSEBUG00000005004.1"/>
</dbReference>
<evidence type="ECO:0000256" key="2">
    <source>
        <dbReference type="ARBA" id="ARBA00022884"/>
    </source>
</evidence>
<dbReference type="GeneTree" id="ENSGT00940000158086"/>
<proteinExistence type="predicted"/>
<comment type="subcellular location">
    <subcellularLocation>
        <location evidence="1">Nucleus</location>
    </subcellularLocation>
</comment>
<keyword evidence="3" id="KW-0539">Nucleus</keyword>
<dbReference type="InterPro" id="IPR000504">
    <property type="entry name" value="RRM_dom"/>
</dbReference>
<keyword evidence="7" id="KW-1185">Reference proteome</keyword>
<organism evidence="6 7">
    <name type="scientific">Eptatretus burgeri</name>
    <name type="common">Inshore hagfish</name>
    <dbReference type="NCBI Taxonomy" id="7764"/>
    <lineage>
        <taxon>Eukaryota</taxon>
        <taxon>Metazoa</taxon>
        <taxon>Chordata</taxon>
        <taxon>Craniata</taxon>
        <taxon>Vertebrata</taxon>
        <taxon>Cyclostomata</taxon>
        <taxon>Myxini</taxon>
        <taxon>Myxiniformes</taxon>
        <taxon>Myxinidae</taxon>
        <taxon>Eptatretinae</taxon>
        <taxon>Eptatretus</taxon>
    </lineage>
</organism>
<evidence type="ECO:0000256" key="3">
    <source>
        <dbReference type="ARBA" id="ARBA00023242"/>
    </source>
</evidence>
<dbReference type="SMART" id="SM00360">
    <property type="entry name" value="RRM"/>
    <property type="match status" value="1"/>
</dbReference>
<evidence type="ECO:0000256" key="4">
    <source>
        <dbReference type="PROSITE-ProRule" id="PRU00176"/>
    </source>
</evidence>
<dbReference type="PROSITE" id="PS50102">
    <property type="entry name" value="RRM"/>
    <property type="match status" value="1"/>
</dbReference>
<evidence type="ECO:0000313" key="7">
    <source>
        <dbReference type="Proteomes" id="UP000694388"/>
    </source>
</evidence>
<dbReference type="PANTHER" id="PTHR10501">
    <property type="entry name" value="U1 SMALL NUCLEAR RIBONUCLEOPROTEIN A/U2 SMALL NUCLEAR RIBONUCLEOPROTEIN B"/>
    <property type="match status" value="1"/>
</dbReference>
<dbReference type="Pfam" id="PF00076">
    <property type="entry name" value="RRM_1"/>
    <property type="match status" value="1"/>
</dbReference>
<feature type="domain" description="RRM" evidence="5">
    <location>
        <begin position="22"/>
        <end position="99"/>
    </location>
</feature>
<dbReference type="SUPFAM" id="SSF54928">
    <property type="entry name" value="RNA-binding domain, RBD"/>
    <property type="match status" value="1"/>
</dbReference>
<protein>
    <recommendedName>
        <fullName evidence="5">RRM domain-containing protein</fullName>
    </recommendedName>
</protein>
<dbReference type="FunFam" id="3.30.70.330:FF:000037">
    <property type="entry name" value="RNA-binding protein with multiple splicing 2"/>
    <property type="match status" value="1"/>
</dbReference>
<dbReference type="AlphaFoldDB" id="A0A8C4NJF6"/>
<keyword evidence="2 4" id="KW-0694">RNA-binding</keyword>
<dbReference type="Gene3D" id="3.30.70.330">
    <property type="match status" value="1"/>
</dbReference>
<dbReference type="GO" id="GO:0005634">
    <property type="term" value="C:nucleus"/>
    <property type="evidence" value="ECO:0007669"/>
    <property type="project" value="UniProtKB-SubCell"/>
</dbReference>
<dbReference type="Proteomes" id="UP000694388">
    <property type="component" value="Unplaced"/>
</dbReference>